<accession>A0A6A0AW53</accession>
<proteinExistence type="predicted"/>
<gene>
    <name evidence="1" type="ORF">SCWH03_20390</name>
</gene>
<dbReference type="Proteomes" id="UP000484988">
    <property type="component" value="Unassembled WGS sequence"/>
</dbReference>
<dbReference type="RefSeq" id="WP_173263751.1">
    <property type="nucleotide sequence ID" value="NZ_BLLG01000004.1"/>
</dbReference>
<dbReference type="EMBL" id="BLLG01000004">
    <property type="protein sequence ID" value="GFH35817.1"/>
    <property type="molecule type" value="Genomic_DNA"/>
</dbReference>
<organism evidence="1 2">
    <name type="scientific">Streptomyces pacificus</name>
    <dbReference type="NCBI Taxonomy" id="2705029"/>
    <lineage>
        <taxon>Bacteria</taxon>
        <taxon>Bacillati</taxon>
        <taxon>Actinomycetota</taxon>
        <taxon>Actinomycetes</taxon>
        <taxon>Kitasatosporales</taxon>
        <taxon>Streptomycetaceae</taxon>
        <taxon>Streptomyces</taxon>
    </lineage>
</organism>
<evidence type="ECO:0000313" key="2">
    <source>
        <dbReference type="Proteomes" id="UP000484988"/>
    </source>
</evidence>
<dbReference type="AlphaFoldDB" id="A0A6A0AW53"/>
<keyword evidence="2" id="KW-1185">Reference proteome</keyword>
<protein>
    <submittedName>
        <fullName evidence="1">Uncharacterized protein</fullName>
    </submittedName>
</protein>
<evidence type="ECO:0000313" key="1">
    <source>
        <dbReference type="EMBL" id="GFH35817.1"/>
    </source>
</evidence>
<reference evidence="1 2" key="1">
    <citation type="submission" date="2020-02" db="EMBL/GenBank/DDBJ databases">
        <title>Whole Genome Shotgun Sequence of Streptomyces sp. strain CWH03.</title>
        <authorList>
            <person name="Dohra H."/>
            <person name="Kodani S."/>
            <person name="Yamamura H."/>
        </authorList>
    </citation>
    <scope>NUCLEOTIDE SEQUENCE [LARGE SCALE GENOMIC DNA]</scope>
    <source>
        <strain evidence="1 2">CWH03</strain>
    </source>
</reference>
<sequence>MEPVEFDHVVGYKVPLSLGVADDVANLELTGRRGYVELWARHALVSATPRPFVP</sequence>
<comment type="caution">
    <text evidence="1">The sequence shown here is derived from an EMBL/GenBank/DDBJ whole genome shotgun (WGS) entry which is preliminary data.</text>
</comment>
<name>A0A6A0AW53_9ACTN</name>